<dbReference type="EMBL" id="KD157646">
    <property type="protein sequence ID" value="EMS56433.1"/>
    <property type="molecule type" value="Genomic_DNA"/>
</dbReference>
<evidence type="ECO:0000313" key="1">
    <source>
        <dbReference type="EMBL" id="EMS56433.1"/>
    </source>
</evidence>
<organism evidence="1">
    <name type="scientific">Triticum urartu</name>
    <name type="common">Red wild einkorn</name>
    <name type="synonym">Crithodium urartu</name>
    <dbReference type="NCBI Taxonomy" id="4572"/>
    <lineage>
        <taxon>Eukaryota</taxon>
        <taxon>Viridiplantae</taxon>
        <taxon>Streptophyta</taxon>
        <taxon>Embryophyta</taxon>
        <taxon>Tracheophyta</taxon>
        <taxon>Spermatophyta</taxon>
        <taxon>Magnoliopsida</taxon>
        <taxon>Liliopsida</taxon>
        <taxon>Poales</taxon>
        <taxon>Poaceae</taxon>
        <taxon>BOP clade</taxon>
        <taxon>Pooideae</taxon>
        <taxon>Triticodae</taxon>
        <taxon>Triticeae</taxon>
        <taxon>Triticinae</taxon>
        <taxon>Triticum</taxon>
    </lineage>
</organism>
<proteinExistence type="predicted"/>
<sequence length="58" mass="5889">MAEETGKAEASAGAASCGGGGCEAVKKRAEQSVAFHELFSFADPLGWLRVGGGEGLWC</sequence>
<gene>
    <name evidence="1" type="ORF">TRIUR3_16645</name>
</gene>
<dbReference type="STRING" id="4572.M7Z002"/>
<protein>
    <submittedName>
        <fullName evidence="1">Uncharacterized protein</fullName>
    </submittedName>
</protein>
<name>M7Z002_TRIUA</name>
<reference evidence="1" key="1">
    <citation type="journal article" date="2013" name="Nature">
        <title>Draft genome of the wheat A-genome progenitor Triticum urartu.</title>
        <authorList>
            <person name="Ling H.Q."/>
            <person name="Zhao S."/>
            <person name="Liu D."/>
            <person name="Wang J."/>
            <person name="Sun H."/>
            <person name="Zhang C."/>
            <person name="Fan H."/>
            <person name="Li D."/>
            <person name="Dong L."/>
            <person name="Tao Y."/>
            <person name="Gao C."/>
            <person name="Wu H."/>
            <person name="Li Y."/>
            <person name="Cui Y."/>
            <person name="Guo X."/>
            <person name="Zheng S."/>
            <person name="Wang B."/>
            <person name="Yu K."/>
            <person name="Liang Q."/>
            <person name="Yang W."/>
            <person name="Lou X."/>
            <person name="Chen J."/>
            <person name="Feng M."/>
            <person name="Jian J."/>
            <person name="Zhang X."/>
            <person name="Luo G."/>
            <person name="Jiang Y."/>
            <person name="Liu J."/>
            <person name="Wang Z."/>
            <person name="Sha Y."/>
            <person name="Zhang B."/>
            <person name="Wu H."/>
            <person name="Tang D."/>
            <person name="Shen Q."/>
            <person name="Xue P."/>
            <person name="Zou S."/>
            <person name="Wang X."/>
            <person name="Liu X."/>
            <person name="Wang F."/>
            <person name="Yang Y."/>
            <person name="An X."/>
            <person name="Dong Z."/>
            <person name="Zhang K."/>
            <person name="Zhang X."/>
            <person name="Luo M.C."/>
            <person name="Dvorak J."/>
            <person name="Tong Y."/>
            <person name="Wang J."/>
            <person name="Yang H."/>
            <person name="Li Z."/>
            <person name="Wang D."/>
            <person name="Zhang A."/>
            <person name="Wang J."/>
        </authorList>
    </citation>
    <scope>NUCLEOTIDE SEQUENCE</scope>
</reference>
<dbReference type="AlphaFoldDB" id="M7Z002"/>
<accession>M7Z002</accession>
<dbReference type="PROSITE" id="PS51257">
    <property type="entry name" value="PROKAR_LIPOPROTEIN"/>
    <property type="match status" value="1"/>
</dbReference>